<dbReference type="Proteomes" id="UP000266677">
    <property type="component" value="Unassembled WGS sequence"/>
</dbReference>
<accession>A0A3A4KSD8</accession>
<reference evidence="1 2" key="1">
    <citation type="submission" date="2018-09" db="EMBL/GenBank/DDBJ databases">
        <title>YIM PH21274 draft genome.</title>
        <authorList>
            <person name="Miao C."/>
        </authorList>
    </citation>
    <scope>NUCLEOTIDE SEQUENCE [LARGE SCALE GENOMIC DNA]</scope>
    <source>
        <strain evidence="1 2">YIM PH 21724</strain>
    </source>
</reference>
<comment type="caution">
    <text evidence="1">The sequence shown here is derived from an EMBL/GenBank/DDBJ whole genome shotgun (WGS) entry which is preliminary data.</text>
</comment>
<organism evidence="1 2">
    <name type="scientific">Nocardia panacis</name>
    <dbReference type="NCBI Taxonomy" id="2340916"/>
    <lineage>
        <taxon>Bacteria</taxon>
        <taxon>Bacillati</taxon>
        <taxon>Actinomycetota</taxon>
        <taxon>Actinomycetes</taxon>
        <taxon>Mycobacteriales</taxon>
        <taxon>Nocardiaceae</taxon>
        <taxon>Nocardia</taxon>
    </lineage>
</organism>
<proteinExistence type="predicted"/>
<dbReference type="AlphaFoldDB" id="A0A3A4KSD8"/>
<evidence type="ECO:0000313" key="2">
    <source>
        <dbReference type="Proteomes" id="UP000266677"/>
    </source>
</evidence>
<gene>
    <name evidence="1" type="ORF">D5S18_02300</name>
</gene>
<protein>
    <recommendedName>
        <fullName evidence="3">Aldolase</fullName>
    </recommendedName>
</protein>
<keyword evidence="2" id="KW-1185">Reference proteome</keyword>
<dbReference type="OrthoDB" id="9778153at2"/>
<name>A0A3A4KSD8_9NOCA</name>
<evidence type="ECO:0000313" key="1">
    <source>
        <dbReference type="EMBL" id="RJO79196.1"/>
    </source>
</evidence>
<sequence length="275" mass="27968">MSALVDALVDDAGLFPPTALAMPQAVARYRGDLAASGSMLTHRFLCPASRIEELREELTAADRIRVGLIADTGLDGLAAVLAVVADDPRLTLAVIEFPLAKTSEAVAEVIAQLPAGVPIFVEPAAYADIPDLLATLVEHGAGLKLRCGGVRAELFPTVGELAEALVAAARAGVAVKATAGLHHAVRYTDAATGFTHHGYLNLLLASAAAAQGEPVADVAAVLALADGAALISRAALDPAAIAATRRLFTSYGSCSTHTPAAEAAALGLLEEGISQ</sequence>
<dbReference type="RefSeq" id="WP_120037483.1">
    <property type="nucleotide sequence ID" value="NZ_QZFU01000010.1"/>
</dbReference>
<dbReference type="EMBL" id="QZFU01000010">
    <property type="protein sequence ID" value="RJO79196.1"/>
    <property type="molecule type" value="Genomic_DNA"/>
</dbReference>
<evidence type="ECO:0008006" key="3">
    <source>
        <dbReference type="Google" id="ProtNLM"/>
    </source>
</evidence>